<proteinExistence type="predicted"/>
<feature type="transmembrane region" description="Helical" evidence="1">
    <location>
        <begin position="35"/>
        <end position="53"/>
    </location>
</feature>
<accession>A0ABQ0TZ17</accession>
<protein>
    <recommendedName>
        <fullName evidence="4">Permease</fullName>
    </recommendedName>
</protein>
<comment type="caution">
    <text evidence="2">The sequence shown here is derived from an EMBL/GenBank/DDBJ whole genome shotgun (WGS) entry which is preliminary data.</text>
</comment>
<keyword evidence="1" id="KW-1133">Transmembrane helix</keyword>
<evidence type="ECO:0000313" key="3">
    <source>
        <dbReference type="Proteomes" id="UP000319578"/>
    </source>
</evidence>
<evidence type="ECO:0000313" key="2">
    <source>
        <dbReference type="EMBL" id="GED73024.1"/>
    </source>
</evidence>
<keyword evidence="3" id="KW-1185">Reference proteome</keyword>
<evidence type="ECO:0008006" key="4">
    <source>
        <dbReference type="Google" id="ProtNLM"/>
    </source>
</evidence>
<sequence length="54" mass="5775">MEMLDIVLVFIGGLGAGWAGSTALQFVFDKKVGQAVGMALLGLFNAHFVIYPFL</sequence>
<keyword evidence="1" id="KW-0472">Membrane</keyword>
<dbReference type="RefSeq" id="WP_161807290.1">
    <property type="nucleotide sequence ID" value="NZ_BJON01000040.1"/>
</dbReference>
<keyword evidence="1" id="KW-0812">Transmembrane</keyword>
<evidence type="ECO:0000256" key="1">
    <source>
        <dbReference type="SAM" id="Phobius"/>
    </source>
</evidence>
<dbReference type="EMBL" id="BJON01000040">
    <property type="protein sequence ID" value="GED73024.1"/>
    <property type="molecule type" value="Genomic_DNA"/>
</dbReference>
<gene>
    <name evidence="2" type="ORF">BRE01_67260</name>
</gene>
<organism evidence="2 3">
    <name type="scientific">Brevibacillus reuszeri</name>
    <dbReference type="NCBI Taxonomy" id="54915"/>
    <lineage>
        <taxon>Bacteria</taxon>
        <taxon>Bacillati</taxon>
        <taxon>Bacillota</taxon>
        <taxon>Bacilli</taxon>
        <taxon>Bacillales</taxon>
        <taxon>Paenibacillaceae</taxon>
        <taxon>Brevibacillus</taxon>
    </lineage>
</organism>
<name>A0ABQ0TZ17_9BACL</name>
<feature type="transmembrane region" description="Helical" evidence="1">
    <location>
        <begin position="6"/>
        <end position="28"/>
    </location>
</feature>
<dbReference type="Proteomes" id="UP000319578">
    <property type="component" value="Unassembled WGS sequence"/>
</dbReference>
<reference evidence="2 3" key="1">
    <citation type="submission" date="2019-06" db="EMBL/GenBank/DDBJ databases">
        <title>Whole genome shotgun sequence of Brevibacillus reuszeri NBRC 15719.</title>
        <authorList>
            <person name="Hosoyama A."/>
            <person name="Uohara A."/>
            <person name="Ohji S."/>
            <person name="Ichikawa N."/>
        </authorList>
    </citation>
    <scope>NUCLEOTIDE SEQUENCE [LARGE SCALE GENOMIC DNA]</scope>
    <source>
        <strain evidence="2 3">NBRC 15719</strain>
    </source>
</reference>